<feature type="binding site" evidence="18">
    <location>
        <position position="22"/>
    </location>
    <ligand>
        <name>UDP-N-acetyl-alpha-D-glucosamine</name>
        <dbReference type="ChEBI" id="CHEBI:57705"/>
    </ligand>
</feature>
<dbReference type="GO" id="GO:0009252">
    <property type="term" value="P:peptidoglycan biosynthetic process"/>
    <property type="evidence" value="ECO:0007669"/>
    <property type="project" value="UniProtKB-UniRule"/>
</dbReference>
<feature type="binding site" evidence="18">
    <location>
        <begin position="78"/>
        <end position="79"/>
    </location>
    <ligand>
        <name>UDP-N-acetyl-alpha-D-glucosamine</name>
        <dbReference type="ChEBI" id="CHEBI:57705"/>
    </ligand>
</feature>
<dbReference type="HOGENOM" id="CLU_029499_15_2_7"/>
<feature type="binding site" evidence="18">
    <location>
        <position position="364"/>
    </location>
    <ligand>
        <name>UDP-N-acetyl-alpha-D-glucosamine</name>
        <dbReference type="ChEBI" id="CHEBI:57705"/>
    </ligand>
</feature>
<feature type="binding site" evidence="18">
    <location>
        <position position="375"/>
    </location>
    <ligand>
        <name>UDP-N-acetyl-alpha-D-glucosamine</name>
        <dbReference type="ChEBI" id="CHEBI:57705"/>
    </ligand>
</feature>
<feature type="binding site" evidence="18">
    <location>
        <position position="439"/>
    </location>
    <ligand>
        <name>acetyl-CoA</name>
        <dbReference type="ChEBI" id="CHEBI:57288"/>
    </ligand>
</feature>
<dbReference type="Pfam" id="PF12804">
    <property type="entry name" value="NTP_transf_3"/>
    <property type="match status" value="1"/>
</dbReference>
<dbReference type="InterPro" id="IPR025877">
    <property type="entry name" value="MobA-like_NTP_Trfase"/>
</dbReference>
<dbReference type="SUPFAM" id="SSF53448">
    <property type="entry name" value="Nucleotide-diphospho-sugar transferases"/>
    <property type="match status" value="1"/>
</dbReference>
<dbReference type="EMBL" id="CP003537">
    <property type="protein sequence ID" value="AGH96378.1"/>
    <property type="molecule type" value="Genomic_DNA"/>
</dbReference>
<dbReference type="EC" id="2.7.7.23" evidence="18"/>
<dbReference type="AlphaFoldDB" id="M4VAX9"/>
<comment type="cofactor">
    <cofactor evidence="18">
        <name>Mg(2+)</name>
        <dbReference type="ChEBI" id="CHEBI:18420"/>
    </cofactor>
    <text evidence="18">Binds 1 Mg(2+) ion per subunit.</text>
</comment>
<dbReference type="InterPro" id="IPR050065">
    <property type="entry name" value="GlmU-like"/>
</dbReference>
<feature type="binding site" evidence="18">
    <location>
        <position position="331"/>
    </location>
    <ligand>
        <name>UDP-N-acetyl-alpha-D-glucosamine</name>
        <dbReference type="ChEBI" id="CHEBI:57705"/>
    </ligand>
</feature>
<comment type="subunit">
    <text evidence="18">Homotrimer.</text>
</comment>
<dbReference type="InterPro" id="IPR018357">
    <property type="entry name" value="Hexapep_transf_CS"/>
</dbReference>
<comment type="caution">
    <text evidence="18">Lacks conserved residue(s) required for the propagation of feature annotation.</text>
</comment>
<comment type="pathway">
    <text evidence="18">Nucleotide-sugar biosynthesis; UDP-N-acetyl-alpha-D-glucosamine biosynthesis; UDP-N-acetyl-alpha-D-glucosamine from N-acetyl-alpha-D-glucosamine 1-phosphate: step 1/1.</text>
</comment>
<dbReference type="SUPFAM" id="SSF51161">
    <property type="entry name" value="Trimeric LpxA-like enzymes"/>
    <property type="match status" value="1"/>
</dbReference>
<evidence type="ECO:0000256" key="17">
    <source>
        <dbReference type="ARBA" id="ARBA00049628"/>
    </source>
</evidence>
<reference evidence="21 22" key="1">
    <citation type="journal article" date="2013" name="ISME J.">
        <title>By their genes ye shall know them: genomic signatures of predatory bacteria.</title>
        <authorList>
            <person name="Pasternak Z."/>
            <person name="Pietrokovski S."/>
            <person name="Rotem O."/>
            <person name="Gophna U."/>
            <person name="Lurie-Weinberger M.N."/>
            <person name="Jurkevitch E."/>
        </authorList>
    </citation>
    <scope>NUCLEOTIDE SEQUENCE [LARGE SCALE GENOMIC DNA]</scope>
    <source>
        <strain evidence="21 22">JSS</strain>
    </source>
</reference>
<accession>M4VAX9</accession>
<dbReference type="InterPro" id="IPR056729">
    <property type="entry name" value="GMPPB_C"/>
</dbReference>
<evidence type="ECO:0000256" key="2">
    <source>
        <dbReference type="ARBA" id="ARBA00007707"/>
    </source>
</evidence>
<feature type="binding site" evidence="18">
    <location>
        <position position="349"/>
    </location>
    <ligand>
        <name>UDP-N-acetyl-alpha-D-glucosamine</name>
        <dbReference type="ChEBI" id="CHEBI:57705"/>
    </ligand>
</feature>
<evidence type="ECO:0000256" key="6">
    <source>
        <dbReference type="ARBA" id="ARBA00022695"/>
    </source>
</evidence>
<dbReference type="InterPro" id="IPR011004">
    <property type="entry name" value="Trimer_LpxA-like_sf"/>
</dbReference>
<dbReference type="STRING" id="1184267.A11Q_2162"/>
<comment type="similarity">
    <text evidence="2 18">In the C-terminal section; belongs to the transferase hexapeptide repeat family.</text>
</comment>
<evidence type="ECO:0000256" key="18">
    <source>
        <dbReference type="HAMAP-Rule" id="MF_01631"/>
    </source>
</evidence>
<dbReference type="EC" id="2.3.1.157" evidence="18"/>
<dbReference type="Proteomes" id="UP000012040">
    <property type="component" value="Chromosome"/>
</dbReference>
<dbReference type="Pfam" id="PF14602">
    <property type="entry name" value="Hexapep_2"/>
    <property type="match status" value="1"/>
</dbReference>
<dbReference type="CDD" id="cd02540">
    <property type="entry name" value="GT2_GlmU_N_bac"/>
    <property type="match status" value="1"/>
</dbReference>
<dbReference type="PANTHER" id="PTHR43584">
    <property type="entry name" value="NUCLEOTIDYL TRANSFERASE"/>
    <property type="match status" value="1"/>
</dbReference>
<feature type="region of interest" description="Linker" evidence="18">
    <location>
        <begin position="228"/>
        <end position="248"/>
    </location>
</feature>
<evidence type="ECO:0000313" key="22">
    <source>
        <dbReference type="Proteomes" id="UP000012040"/>
    </source>
</evidence>
<dbReference type="eggNOG" id="COG1207">
    <property type="taxonomic scope" value="Bacteria"/>
</dbReference>
<keyword evidence="12 18" id="KW-0511">Multifunctional enzyme</keyword>
<dbReference type="GO" id="GO:0016020">
    <property type="term" value="C:membrane"/>
    <property type="evidence" value="ECO:0007669"/>
    <property type="project" value="GOC"/>
</dbReference>
<feature type="region of interest" description="N-acetyltransferase" evidence="18">
    <location>
        <begin position="249"/>
        <end position="458"/>
    </location>
</feature>
<feature type="binding site" evidence="18">
    <location>
        <position position="101"/>
    </location>
    <ligand>
        <name>Mg(2+)</name>
        <dbReference type="ChEBI" id="CHEBI:18420"/>
    </ligand>
</feature>
<feature type="binding site" evidence="18">
    <location>
        <position position="404"/>
    </location>
    <ligand>
        <name>acetyl-CoA</name>
        <dbReference type="ChEBI" id="CHEBI:57288"/>
    </ligand>
</feature>
<keyword evidence="4 18" id="KW-0963">Cytoplasm</keyword>
<evidence type="ECO:0000256" key="12">
    <source>
        <dbReference type="ARBA" id="ARBA00023268"/>
    </source>
</evidence>
<dbReference type="CDD" id="cd03353">
    <property type="entry name" value="LbH_GlmU_C"/>
    <property type="match status" value="1"/>
</dbReference>
<evidence type="ECO:0000256" key="10">
    <source>
        <dbReference type="ARBA" id="ARBA00022960"/>
    </source>
</evidence>
<feature type="binding site" evidence="18">
    <location>
        <begin position="384"/>
        <end position="385"/>
    </location>
    <ligand>
        <name>acetyl-CoA</name>
        <dbReference type="ChEBI" id="CHEBI:57288"/>
    </ligand>
</feature>
<keyword evidence="8 18" id="KW-0677">Repeat</keyword>
<dbReference type="KEGG" id="bex:A11Q_2162"/>
<comment type="catalytic activity">
    <reaction evidence="15 18">
        <text>alpha-D-glucosamine 1-phosphate + acetyl-CoA = N-acetyl-alpha-D-glucosamine 1-phosphate + CoA + H(+)</text>
        <dbReference type="Rhea" id="RHEA:13725"/>
        <dbReference type="ChEBI" id="CHEBI:15378"/>
        <dbReference type="ChEBI" id="CHEBI:57287"/>
        <dbReference type="ChEBI" id="CHEBI:57288"/>
        <dbReference type="ChEBI" id="CHEBI:57776"/>
        <dbReference type="ChEBI" id="CHEBI:58516"/>
        <dbReference type="EC" id="2.3.1.157"/>
    </reaction>
</comment>
<dbReference type="InterPro" id="IPR029044">
    <property type="entry name" value="Nucleotide-diphossugar_trans"/>
</dbReference>
<dbReference type="PATRIC" id="fig|1184267.3.peg.2189"/>
<evidence type="ECO:0000256" key="7">
    <source>
        <dbReference type="ARBA" id="ARBA00022723"/>
    </source>
</evidence>
<evidence type="ECO:0000256" key="1">
    <source>
        <dbReference type="ARBA" id="ARBA00004496"/>
    </source>
</evidence>
<dbReference type="InterPro" id="IPR001451">
    <property type="entry name" value="Hexapep"/>
</dbReference>
<evidence type="ECO:0000259" key="20">
    <source>
        <dbReference type="Pfam" id="PF25087"/>
    </source>
</evidence>
<feature type="binding site" evidence="18">
    <location>
        <position position="73"/>
    </location>
    <ligand>
        <name>UDP-N-acetyl-alpha-D-glucosamine</name>
        <dbReference type="ChEBI" id="CHEBI:57705"/>
    </ligand>
</feature>
<evidence type="ECO:0000256" key="4">
    <source>
        <dbReference type="ARBA" id="ARBA00022490"/>
    </source>
</evidence>
<feature type="binding site" evidence="18">
    <location>
        <position position="138"/>
    </location>
    <ligand>
        <name>UDP-N-acetyl-alpha-D-glucosamine</name>
        <dbReference type="ChEBI" id="CHEBI:57705"/>
    </ligand>
</feature>
<dbReference type="GO" id="GO:0009245">
    <property type="term" value="P:lipid A biosynthetic process"/>
    <property type="evidence" value="ECO:0007669"/>
    <property type="project" value="UniProtKB-UniRule"/>
</dbReference>
<feature type="binding site" evidence="18">
    <location>
        <position position="152"/>
    </location>
    <ligand>
        <name>UDP-N-acetyl-alpha-D-glucosamine</name>
        <dbReference type="ChEBI" id="CHEBI:57705"/>
    </ligand>
</feature>
<dbReference type="GO" id="GO:0019134">
    <property type="term" value="F:glucosamine-1-phosphate N-acetyltransferase activity"/>
    <property type="evidence" value="ECO:0007669"/>
    <property type="project" value="UniProtKB-UniRule"/>
</dbReference>
<feature type="region of interest" description="Pyrophosphorylase" evidence="18">
    <location>
        <begin position="1"/>
        <end position="227"/>
    </location>
</feature>
<keyword evidence="9 18" id="KW-0460">Magnesium</keyword>
<evidence type="ECO:0000256" key="8">
    <source>
        <dbReference type="ARBA" id="ARBA00022737"/>
    </source>
</evidence>
<dbReference type="GO" id="GO:0071555">
    <property type="term" value="P:cell wall organization"/>
    <property type="evidence" value="ECO:0007669"/>
    <property type="project" value="UniProtKB-KW"/>
</dbReference>
<keyword evidence="7 18" id="KW-0479">Metal-binding</keyword>
<dbReference type="GO" id="GO:0008360">
    <property type="term" value="P:regulation of cell shape"/>
    <property type="evidence" value="ECO:0007669"/>
    <property type="project" value="UniProtKB-KW"/>
</dbReference>
<name>M4VAX9_9BACT</name>
<evidence type="ECO:0000313" key="21">
    <source>
        <dbReference type="EMBL" id="AGH96378.1"/>
    </source>
</evidence>
<comment type="subcellular location">
    <subcellularLocation>
        <location evidence="1 18">Cytoplasm</location>
    </subcellularLocation>
</comment>
<evidence type="ECO:0000256" key="11">
    <source>
        <dbReference type="ARBA" id="ARBA00022984"/>
    </source>
</evidence>
<dbReference type="PROSITE" id="PS00101">
    <property type="entry name" value="HEXAPEP_TRANSFERASES"/>
    <property type="match status" value="1"/>
</dbReference>
<dbReference type="RefSeq" id="WP_015470868.1">
    <property type="nucleotide sequence ID" value="NC_020813.1"/>
</dbReference>
<evidence type="ECO:0000256" key="9">
    <source>
        <dbReference type="ARBA" id="ARBA00022842"/>
    </source>
</evidence>
<dbReference type="NCBIfam" id="TIGR01173">
    <property type="entry name" value="glmU"/>
    <property type="match status" value="1"/>
</dbReference>
<evidence type="ECO:0000259" key="19">
    <source>
        <dbReference type="Pfam" id="PF12804"/>
    </source>
</evidence>
<dbReference type="Gene3D" id="2.160.10.10">
    <property type="entry name" value="Hexapeptide repeat proteins"/>
    <property type="match status" value="1"/>
</dbReference>
<feature type="domain" description="Mannose-1-phosphate guanyltransferase C-terminal" evidence="20">
    <location>
        <begin position="262"/>
        <end position="347"/>
    </location>
</feature>
<dbReference type="InterPro" id="IPR005882">
    <property type="entry name" value="Bifunctional_GlmU"/>
</dbReference>
<dbReference type="Pfam" id="PF25087">
    <property type="entry name" value="GMPPB_C"/>
    <property type="match status" value="1"/>
</dbReference>
<sequence length="458" mass="49467">MEFTAIILAGGQGTRMKSPLPKVLHPVAGQPMIARVIGTCRQAGITQVRVVVGHGQSLVKTVLEPLNVSTHVQEQQLGTANAVQSANLESLETDVIIMNGDHPLITDQDLKNFISDFKEQQLDLAVITVELDNPAEFGRIVRKHDQLVSIVEAKDASMETLKIREVNTGIYLAKASVLKKYIPLIKNNNSKKEFYLTDLIDLALTDRLKVQALLSKNTDVAHGVNNQAELAEATKKVFQSKTKKLMENGVIFIDPQATHVEEGVIIGAGSVIYPGAFIRGKTAIGAFTVIEPNCFISDSIIGDSVHMKAGSYIEQVIIKNKASVGPYARLRPETTIGESAHVGNFVEMKKVNFGNKSKAGHLTYLGDAEIGEDVNIGCGTITCNYAADKKKYKTVIGDRVFVGSDTQLVAPVTVESDSLIASGTTVTKNVPAGALALSRSPQVNKEGYAKKFQKKSES</sequence>
<feature type="binding site" evidence="18">
    <location>
        <position position="167"/>
    </location>
    <ligand>
        <name>UDP-N-acetyl-alpha-D-glucosamine</name>
        <dbReference type="ChEBI" id="CHEBI:57705"/>
    </ligand>
</feature>
<dbReference type="PANTHER" id="PTHR43584:SF3">
    <property type="entry name" value="BIFUNCTIONAL PROTEIN GLMU"/>
    <property type="match status" value="1"/>
</dbReference>
<evidence type="ECO:0000256" key="15">
    <source>
        <dbReference type="ARBA" id="ARBA00048247"/>
    </source>
</evidence>
<keyword evidence="22" id="KW-1185">Reference proteome</keyword>
<evidence type="ECO:0000256" key="5">
    <source>
        <dbReference type="ARBA" id="ARBA00022679"/>
    </source>
</evidence>
<proteinExistence type="inferred from homology"/>
<comment type="pathway">
    <text evidence="18">Bacterial outer membrane biogenesis; LPS lipid A biosynthesis.</text>
</comment>
<feature type="active site" description="Proton acceptor" evidence="18">
    <location>
        <position position="361"/>
    </location>
</feature>
<dbReference type="GO" id="GO:0006048">
    <property type="term" value="P:UDP-N-acetylglucosamine biosynthetic process"/>
    <property type="evidence" value="ECO:0007669"/>
    <property type="project" value="UniProtKB-UniPathway"/>
</dbReference>
<keyword evidence="5 18" id="KW-0808">Transferase</keyword>
<dbReference type="GO" id="GO:0003977">
    <property type="term" value="F:UDP-N-acetylglucosamine diphosphorylase activity"/>
    <property type="evidence" value="ECO:0007669"/>
    <property type="project" value="UniProtKB-UniRule"/>
</dbReference>
<dbReference type="OrthoDB" id="5287989at2"/>
<feature type="binding site" evidence="18">
    <location>
        <position position="225"/>
    </location>
    <ligand>
        <name>UDP-N-acetyl-alpha-D-glucosamine</name>
        <dbReference type="ChEBI" id="CHEBI:57705"/>
    </ligand>
</feature>
<dbReference type="GO" id="GO:0000902">
    <property type="term" value="P:cell morphogenesis"/>
    <property type="evidence" value="ECO:0007669"/>
    <property type="project" value="UniProtKB-UniRule"/>
</dbReference>
<keyword evidence="14 18" id="KW-0961">Cell wall biogenesis/degradation</keyword>
<evidence type="ECO:0000256" key="13">
    <source>
        <dbReference type="ARBA" id="ARBA00023315"/>
    </source>
</evidence>
<feature type="binding site" evidence="18">
    <location>
        <position position="422"/>
    </location>
    <ligand>
        <name>acetyl-CoA</name>
        <dbReference type="ChEBI" id="CHEBI:57288"/>
    </ligand>
</feature>
<protein>
    <recommendedName>
        <fullName evidence="18">Bifunctional protein GlmU</fullName>
    </recommendedName>
    <domain>
        <recommendedName>
            <fullName evidence="18">UDP-N-acetylglucosamine pyrophosphorylase</fullName>
            <ecNumber evidence="18">2.7.7.23</ecNumber>
        </recommendedName>
        <alternativeName>
            <fullName evidence="18">N-acetylglucosamine-1-phosphate uridyltransferase</fullName>
        </alternativeName>
    </domain>
    <domain>
        <recommendedName>
            <fullName evidence="18">Glucosamine-1-phosphate N-acetyltransferase</fullName>
            <ecNumber evidence="18">2.3.1.157</ecNumber>
        </recommendedName>
    </domain>
</protein>
<keyword evidence="10 18" id="KW-0133">Cell shape</keyword>
<evidence type="ECO:0000256" key="3">
    <source>
        <dbReference type="ARBA" id="ARBA00007947"/>
    </source>
</evidence>
<comment type="similarity">
    <text evidence="3 18">In the N-terminal section; belongs to the N-acetylglucosamine-1-phosphate uridyltransferase family.</text>
</comment>
<keyword evidence="13 18" id="KW-0012">Acyltransferase</keyword>
<dbReference type="UniPathway" id="UPA00973"/>
<comment type="pathway">
    <text evidence="18">Nucleotide-sugar biosynthesis; UDP-N-acetyl-alpha-D-glucosamine biosynthesis; N-acetyl-alpha-D-glucosamine 1-phosphate from alpha-D-glucosamine 6-phosphate (route II): step 2/2.</text>
</comment>
<evidence type="ECO:0000256" key="14">
    <source>
        <dbReference type="ARBA" id="ARBA00023316"/>
    </source>
</evidence>
<comment type="catalytic activity">
    <reaction evidence="16 18">
        <text>N-acetyl-alpha-D-glucosamine 1-phosphate + UTP + H(+) = UDP-N-acetyl-alpha-D-glucosamine + diphosphate</text>
        <dbReference type="Rhea" id="RHEA:13509"/>
        <dbReference type="ChEBI" id="CHEBI:15378"/>
        <dbReference type="ChEBI" id="CHEBI:33019"/>
        <dbReference type="ChEBI" id="CHEBI:46398"/>
        <dbReference type="ChEBI" id="CHEBI:57705"/>
        <dbReference type="ChEBI" id="CHEBI:57776"/>
        <dbReference type="EC" id="2.7.7.23"/>
    </reaction>
</comment>
<keyword evidence="6 18" id="KW-0548">Nucleotidyltransferase</keyword>
<dbReference type="GO" id="GO:0000287">
    <property type="term" value="F:magnesium ion binding"/>
    <property type="evidence" value="ECO:0007669"/>
    <property type="project" value="UniProtKB-UniRule"/>
</dbReference>
<gene>
    <name evidence="18" type="primary">glmU</name>
    <name evidence="21" type="ORF">A11Q_2162</name>
</gene>
<organism evidence="21 22">
    <name type="scientific">Pseudobdellovibrio exovorus JSS</name>
    <dbReference type="NCBI Taxonomy" id="1184267"/>
    <lineage>
        <taxon>Bacteria</taxon>
        <taxon>Pseudomonadati</taxon>
        <taxon>Bdellovibrionota</taxon>
        <taxon>Bdellovibrionia</taxon>
        <taxon>Bdellovibrionales</taxon>
        <taxon>Pseudobdellovibrionaceae</taxon>
        <taxon>Pseudobdellovibrio</taxon>
    </lineage>
</organism>
<dbReference type="GO" id="GO:0005737">
    <property type="term" value="C:cytoplasm"/>
    <property type="evidence" value="ECO:0007669"/>
    <property type="project" value="UniProtKB-SubCell"/>
</dbReference>
<comment type="function">
    <text evidence="17 18">Catalyzes the last two sequential reactions in the de novo biosynthetic pathway for UDP-N-acetylglucosamine (UDP-GlcNAc). The C-terminal domain catalyzes the transfer of acetyl group from acetyl coenzyme A to glucosamine-1-phosphate (GlcN-1-P) to produce N-acetylglucosamine-1-phosphate (GlcNAc-1-P), which is converted into UDP-GlcNAc by the transfer of uridine 5-monophosphate (from uridine 5-triphosphate), a reaction catalyzed by the N-terminal domain.</text>
</comment>
<dbReference type="Gene3D" id="3.90.550.10">
    <property type="entry name" value="Spore Coat Polysaccharide Biosynthesis Protein SpsA, Chain A"/>
    <property type="match status" value="1"/>
</dbReference>
<dbReference type="InterPro" id="IPR038009">
    <property type="entry name" value="GlmU_C_LbH"/>
</dbReference>
<evidence type="ECO:0000256" key="16">
    <source>
        <dbReference type="ARBA" id="ARBA00048493"/>
    </source>
</evidence>
<feature type="domain" description="MobA-like NTP transferase" evidence="19">
    <location>
        <begin position="5"/>
        <end position="129"/>
    </location>
</feature>
<feature type="binding site" evidence="18">
    <location>
        <position position="225"/>
    </location>
    <ligand>
        <name>Mg(2+)</name>
        <dbReference type="ChEBI" id="CHEBI:18420"/>
    </ligand>
</feature>
<dbReference type="UniPathway" id="UPA00113">
    <property type="reaction ID" value="UER00532"/>
</dbReference>
<dbReference type="HAMAP" id="MF_01631">
    <property type="entry name" value="GlmU"/>
    <property type="match status" value="1"/>
</dbReference>
<keyword evidence="11 18" id="KW-0573">Peptidoglycan synthesis</keyword>